<dbReference type="EMBL" id="JAGKQM010000010">
    <property type="protein sequence ID" value="KAH0907497.1"/>
    <property type="molecule type" value="Genomic_DNA"/>
</dbReference>
<comment type="caution">
    <text evidence="2">The sequence shown here is derived from an EMBL/GenBank/DDBJ whole genome shotgun (WGS) entry which is preliminary data.</text>
</comment>
<feature type="transmembrane region" description="Helical" evidence="1">
    <location>
        <begin position="65"/>
        <end position="86"/>
    </location>
</feature>
<gene>
    <name evidence="2" type="ORF">HID58_039324</name>
</gene>
<name>A0ABQ8BRQ5_BRANA</name>
<feature type="transmembrane region" description="Helical" evidence="1">
    <location>
        <begin position="93"/>
        <end position="114"/>
    </location>
</feature>
<keyword evidence="1" id="KW-1133">Transmembrane helix</keyword>
<dbReference type="PANTHER" id="PTHR34368:SF2">
    <property type="entry name" value="ALKALINE PHYTOCERAMIDASE (APHC)"/>
    <property type="match status" value="1"/>
</dbReference>
<evidence type="ECO:0000313" key="2">
    <source>
        <dbReference type="EMBL" id="KAH0907497.1"/>
    </source>
</evidence>
<accession>A0ABQ8BRQ5</accession>
<feature type="transmembrane region" description="Helical" evidence="1">
    <location>
        <begin position="17"/>
        <end position="34"/>
    </location>
</feature>
<feature type="transmembrane region" description="Helical" evidence="1">
    <location>
        <begin position="184"/>
        <end position="203"/>
    </location>
</feature>
<dbReference type="Proteomes" id="UP000824890">
    <property type="component" value="Unassembled WGS sequence"/>
</dbReference>
<feature type="transmembrane region" description="Helical" evidence="1">
    <location>
        <begin position="274"/>
        <end position="292"/>
    </location>
</feature>
<keyword evidence="1" id="KW-0472">Membrane</keyword>
<keyword evidence="1" id="KW-0812">Transmembrane</keyword>
<evidence type="ECO:0000313" key="3">
    <source>
        <dbReference type="Proteomes" id="UP000824890"/>
    </source>
</evidence>
<feature type="transmembrane region" description="Helical" evidence="1">
    <location>
        <begin position="158"/>
        <end position="178"/>
    </location>
</feature>
<organism evidence="2 3">
    <name type="scientific">Brassica napus</name>
    <name type="common">Rape</name>
    <dbReference type="NCBI Taxonomy" id="3708"/>
    <lineage>
        <taxon>Eukaryota</taxon>
        <taxon>Viridiplantae</taxon>
        <taxon>Streptophyta</taxon>
        <taxon>Embryophyta</taxon>
        <taxon>Tracheophyta</taxon>
        <taxon>Spermatophyta</taxon>
        <taxon>Magnoliopsida</taxon>
        <taxon>eudicotyledons</taxon>
        <taxon>Gunneridae</taxon>
        <taxon>Pentapetalae</taxon>
        <taxon>rosids</taxon>
        <taxon>malvids</taxon>
        <taxon>Brassicales</taxon>
        <taxon>Brassicaceae</taxon>
        <taxon>Brassiceae</taxon>
        <taxon>Brassica</taxon>
    </lineage>
</organism>
<keyword evidence="3" id="KW-1185">Reference proteome</keyword>
<dbReference type="PANTHER" id="PTHR34368">
    <property type="entry name" value="OS01G0962200 PROTEIN"/>
    <property type="match status" value="1"/>
</dbReference>
<evidence type="ECO:0008006" key="4">
    <source>
        <dbReference type="Google" id="ProtNLM"/>
    </source>
</evidence>
<sequence length="299" mass="33948">MVLLTNQQIGTWKRKRILVGSLLICWLILMFFTPKVPLHSFRHHVFADKRNFMGVPNTLNVMTNFPFLIIGVLGFVLCLGGSFFNIRFPLSLSLSLSISEFLLMFNIFVFLIAYDKLNYVIKCSLKGEIWGWTLFYASVSSLAFGSAYYHLKPDDNRIVWDTLPILIAYSSLFSSFLVERAGERVGLSCLVLLLFISVFSVAYARVFNDLRLCLTFQLIPCLVIPVMTVLLPPKYTHSRFWLLATAAHAVSKIEGLADSKIYNFNGYTISGHSLGHLCSALAMVLLTVMLLYRSIRFPR</sequence>
<evidence type="ECO:0000256" key="1">
    <source>
        <dbReference type="SAM" id="Phobius"/>
    </source>
</evidence>
<protein>
    <recommendedName>
        <fullName evidence="4">Alkaline phytoceramidase</fullName>
    </recommendedName>
</protein>
<feature type="transmembrane region" description="Helical" evidence="1">
    <location>
        <begin position="210"/>
        <end position="231"/>
    </location>
</feature>
<feature type="transmembrane region" description="Helical" evidence="1">
    <location>
        <begin position="129"/>
        <end position="151"/>
    </location>
</feature>
<reference evidence="2 3" key="1">
    <citation type="submission" date="2021-05" db="EMBL/GenBank/DDBJ databases">
        <title>Genome Assembly of Synthetic Allotetraploid Brassica napus Reveals Homoeologous Exchanges between Subgenomes.</title>
        <authorList>
            <person name="Davis J.T."/>
        </authorList>
    </citation>
    <scope>NUCLEOTIDE SEQUENCE [LARGE SCALE GENOMIC DNA]</scope>
    <source>
        <strain evidence="3">cv. Da-Ae</strain>
        <tissue evidence="2">Seedling</tissue>
    </source>
</reference>
<proteinExistence type="predicted"/>